<dbReference type="PANTHER" id="PTHR33529">
    <property type="entry name" value="SLR0882 PROTEIN-RELATED"/>
    <property type="match status" value="1"/>
</dbReference>
<dbReference type="AlphaFoldDB" id="A0A381NG27"/>
<evidence type="ECO:0000256" key="4">
    <source>
        <dbReference type="ARBA" id="ARBA00022989"/>
    </source>
</evidence>
<evidence type="ECO:0000256" key="2">
    <source>
        <dbReference type="ARBA" id="ARBA00022475"/>
    </source>
</evidence>
<sequence>MVAWTFLRSFLLFIFAAPPLLILGDLTENLDDYLDRGVAVVDIGVAYFYQLPQFIQWSFPIAGLIAAVFTVHNMTRHQEIVATKAGGISFHRTILPLLVVGVALTVVALGLTEIVPKGNRIAAQILSDEDPMRSWRSDFVYQSENGLIWQVDRLTAGDGSMSNVIIERPPTPSMSGLHVIADAAMWNPLEGWTLRHGFFRTLTPDSAEKSIEFDRLRMAELTEKPEEFLEAPREPEEMTYAEIDNLATIIQRTGGNAKELLVKREQKLAIPFATLVVILFGAPLATSSKRGGTALGIGISLGTVLFYILMLKVSAAFGEIGTLSPIVAAWLPNVVFLGVATVLLVRVRT</sequence>
<feature type="transmembrane region" description="Helical" evidence="6">
    <location>
        <begin position="323"/>
        <end position="345"/>
    </location>
</feature>
<evidence type="ECO:0000313" key="7">
    <source>
        <dbReference type="EMBL" id="SUZ53525.1"/>
    </source>
</evidence>
<evidence type="ECO:0000256" key="6">
    <source>
        <dbReference type="SAM" id="Phobius"/>
    </source>
</evidence>
<dbReference type="PANTHER" id="PTHR33529:SF6">
    <property type="entry name" value="YJGP_YJGQ FAMILY PERMEASE"/>
    <property type="match status" value="1"/>
</dbReference>
<feature type="transmembrane region" description="Helical" evidence="6">
    <location>
        <begin position="268"/>
        <end position="286"/>
    </location>
</feature>
<reference evidence="7" key="1">
    <citation type="submission" date="2018-05" db="EMBL/GenBank/DDBJ databases">
        <authorList>
            <person name="Lanie J.A."/>
            <person name="Ng W.-L."/>
            <person name="Kazmierczak K.M."/>
            <person name="Andrzejewski T.M."/>
            <person name="Davidsen T.M."/>
            <person name="Wayne K.J."/>
            <person name="Tettelin H."/>
            <person name="Glass J.I."/>
            <person name="Rusch D."/>
            <person name="Podicherti R."/>
            <person name="Tsui H.-C.T."/>
            <person name="Winkler M.E."/>
        </authorList>
    </citation>
    <scope>NUCLEOTIDE SEQUENCE</scope>
</reference>
<evidence type="ECO:0000256" key="5">
    <source>
        <dbReference type="ARBA" id="ARBA00023136"/>
    </source>
</evidence>
<dbReference type="EMBL" id="UINC01000333">
    <property type="protein sequence ID" value="SUZ53525.1"/>
    <property type="molecule type" value="Genomic_DNA"/>
</dbReference>
<proteinExistence type="predicted"/>
<dbReference type="Pfam" id="PF03739">
    <property type="entry name" value="LptF_LptG"/>
    <property type="match status" value="1"/>
</dbReference>
<keyword evidence="3 6" id="KW-0812">Transmembrane</keyword>
<name>A0A381NG27_9ZZZZ</name>
<keyword evidence="5 6" id="KW-0472">Membrane</keyword>
<protein>
    <recommendedName>
        <fullName evidence="8">YjgP/YjgQ family permease</fullName>
    </recommendedName>
</protein>
<feature type="transmembrane region" description="Helical" evidence="6">
    <location>
        <begin position="93"/>
        <end position="111"/>
    </location>
</feature>
<evidence type="ECO:0000256" key="1">
    <source>
        <dbReference type="ARBA" id="ARBA00004651"/>
    </source>
</evidence>
<dbReference type="GO" id="GO:0043190">
    <property type="term" value="C:ATP-binding cassette (ABC) transporter complex"/>
    <property type="evidence" value="ECO:0007669"/>
    <property type="project" value="TreeGrafter"/>
</dbReference>
<feature type="transmembrane region" description="Helical" evidence="6">
    <location>
        <begin position="293"/>
        <end position="311"/>
    </location>
</feature>
<evidence type="ECO:0008006" key="8">
    <source>
        <dbReference type="Google" id="ProtNLM"/>
    </source>
</evidence>
<keyword evidence="4 6" id="KW-1133">Transmembrane helix</keyword>
<comment type="subcellular location">
    <subcellularLocation>
        <location evidence="1">Cell membrane</location>
        <topology evidence="1">Multi-pass membrane protein</topology>
    </subcellularLocation>
</comment>
<accession>A0A381NG27</accession>
<dbReference type="GO" id="GO:0015920">
    <property type="term" value="P:lipopolysaccharide transport"/>
    <property type="evidence" value="ECO:0007669"/>
    <property type="project" value="TreeGrafter"/>
</dbReference>
<organism evidence="7">
    <name type="scientific">marine metagenome</name>
    <dbReference type="NCBI Taxonomy" id="408172"/>
    <lineage>
        <taxon>unclassified sequences</taxon>
        <taxon>metagenomes</taxon>
        <taxon>ecological metagenomes</taxon>
    </lineage>
</organism>
<keyword evidence="2" id="KW-1003">Cell membrane</keyword>
<feature type="transmembrane region" description="Helical" evidence="6">
    <location>
        <begin position="54"/>
        <end position="72"/>
    </location>
</feature>
<dbReference type="InterPro" id="IPR005495">
    <property type="entry name" value="LptG/LptF_permease"/>
</dbReference>
<evidence type="ECO:0000256" key="3">
    <source>
        <dbReference type="ARBA" id="ARBA00022692"/>
    </source>
</evidence>
<gene>
    <name evidence="7" type="ORF">METZ01_LOCUS6379</name>
</gene>